<dbReference type="Proteomes" id="UP000294684">
    <property type="component" value="Unassembled WGS sequence"/>
</dbReference>
<dbReference type="STRING" id="1193051.LEP1GSC017_1032"/>
<dbReference type="RefSeq" id="WP_004786898.1">
    <property type="nucleotide sequence ID" value="NZ_SORO01000004.1"/>
</dbReference>
<dbReference type="OrthoDB" id="331016at2"/>
<dbReference type="SUPFAM" id="SSF50969">
    <property type="entry name" value="YVTN repeat-like/Quinoprotein amine dehydrogenase"/>
    <property type="match status" value="1"/>
</dbReference>
<dbReference type="GeneID" id="79828932"/>
<comment type="caution">
    <text evidence="1">The sequence shown here is derived from an EMBL/GenBank/DDBJ whole genome shotgun (WGS) entry which is preliminary data.</text>
</comment>
<evidence type="ECO:0000313" key="2">
    <source>
        <dbReference type="Proteomes" id="UP000294684"/>
    </source>
</evidence>
<keyword evidence="2" id="KW-1185">Reference proteome</keyword>
<dbReference type="AlphaFoldDB" id="A0A4R8MKN8"/>
<protein>
    <recommendedName>
        <fullName evidence="3">Lactonase</fullName>
    </recommendedName>
</protein>
<proteinExistence type="predicted"/>
<reference evidence="1 2" key="1">
    <citation type="submission" date="2019-03" db="EMBL/GenBank/DDBJ databases">
        <title>Genomic Encyclopedia of Archaeal and Bacterial Type Strains, Phase II (KMG-II): from individual species to whole genera.</title>
        <authorList>
            <person name="Goeker M."/>
        </authorList>
    </citation>
    <scope>NUCLEOTIDE SEQUENCE [LARGE SCALE GENOMIC DNA]</scope>
    <source>
        <strain evidence="1 2">DSM 21537</strain>
    </source>
</reference>
<evidence type="ECO:0000313" key="1">
    <source>
        <dbReference type="EMBL" id="TDY67251.1"/>
    </source>
</evidence>
<name>A0A4R8MKN8_LEPME</name>
<accession>A0A4R8MKN8</accession>
<gene>
    <name evidence="1" type="ORF">CLV96_3672</name>
</gene>
<evidence type="ECO:0008006" key="3">
    <source>
        <dbReference type="Google" id="ProtNLM"/>
    </source>
</evidence>
<dbReference type="Gene3D" id="2.130.10.10">
    <property type="entry name" value="YVTN repeat-like/Quinoprotein amine dehydrogenase"/>
    <property type="match status" value="1"/>
</dbReference>
<dbReference type="EMBL" id="SORO01000004">
    <property type="protein sequence ID" value="TDY67251.1"/>
    <property type="molecule type" value="Genomic_DNA"/>
</dbReference>
<dbReference type="InterPro" id="IPR015943">
    <property type="entry name" value="WD40/YVTN_repeat-like_dom_sf"/>
</dbReference>
<sequence>MTVRSHFISRVLFVTVFFAFGFQCKMPELNNPGDPLSDEFAKQSVFAEFVRYFLIEKVLPDALAVVLKKSTIPYEAGIRVYRVDSEIGVIDDYVSDVRASSSSAFPGCSPYRIGVPPSSRDIVTFTDYPSNRIVVHRYGTDRSISLLEDQPAIGTPRVMGFSSDGTTVYQINSASNPTSNSRWSRNPITGSLSTNNVGSYPYSVGCNPVAVRASDNDDLIFSLSTSIAPFGINVHKKTGPDSVTLVGGTPVTLPDNPAFFENLCIVESKRLLYGTSVNSTYPIYGYRYDNSGILTLLPGSPFSPDPSFSAHIPNLNSSTSLAVDPTGNYAAFLYQTGATYNIRLLQIDPSSGNLIQTNQKFTAGNGPNALQWDKSGKFVYFTSDTGGTTNNYQIEYFKLSPDGTLSKGQNSPVTISPMANGYAPQDIKPIQRYYH</sequence>
<organism evidence="1 2">
    <name type="scientific">Leptospira meyeri</name>
    <dbReference type="NCBI Taxonomy" id="29508"/>
    <lineage>
        <taxon>Bacteria</taxon>
        <taxon>Pseudomonadati</taxon>
        <taxon>Spirochaetota</taxon>
        <taxon>Spirochaetia</taxon>
        <taxon>Leptospirales</taxon>
        <taxon>Leptospiraceae</taxon>
        <taxon>Leptospira</taxon>
    </lineage>
</organism>
<dbReference type="InterPro" id="IPR011044">
    <property type="entry name" value="Quino_amine_DH_bsu"/>
</dbReference>